<comment type="similarity">
    <text evidence="1">Belongs to the RuvC family.</text>
</comment>
<reference evidence="12" key="1">
    <citation type="journal article" date="2014" name="Front. Microbiol.">
        <title>High frequency of phylogenetically diverse reductive dehalogenase-homologous genes in deep subseafloor sedimentary metagenomes.</title>
        <authorList>
            <person name="Kawai M."/>
            <person name="Futagami T."/>
            <person name="Toyoda A."/>
            <person name="Takaki Y."/>
            <person name="Nishi S."/>
            <person name="Hori S."/>
            <person name="Arai W."/>
            <person name="Tsubouchi T."/>
            <person name="Morono Y."/>
            <person name="Uchiyama I."/>
            <person name="Ito T."/>
            <person name="Fujiyama A."/>
            <person name="Inagaki F."/>
            <person name="Takami H."/>
        </authorList>
    </citation>
    <scope>NUCLEOTIDE SEQUENCE</scope>
    <source>
        <strain evidence="12">Expedition CK06-06</strain>
    </source>
</reference>
<keyword evidence="9" id="KW-0238">DNA-binding</keyword>
<dbReference type="GO" id="GO:0003677">
    <property type="term" value="F:DNA binding"/>
    <property type="evidence" value="ECO:0007669"/>
    <property type="project" value="UniProtKB-KW"/>
</dbReference>
<accession>X0XDF5</accession>
<evidence type="ECO:0000256" key="5">
    <source>
        <dbReference type="ARBA" id="ARBA00022759"/>
    </source>
</evidence>
<evidence type="ECO:0000256" key="1">
    <source>
        <dbReference type="ARBA" id="ARBA00009518"/>
    </source>
</evidence>
<dbReference type="InterPro" id="IPR036397">
    <property type="entry name" value="RNaseH_sf"/>
</dbReference>
<keyword evidence="5" id="KW-0255">Endonuclease</keyword>
<keyword evidence="3" id="KW-0540">Nuclease</keyword>
<evidence type="ECO:0000256" key="6">
    <source>
        <dbReference type="ARBA" id="ARBA00022763"/>
    </source>
</evidence>
<gene>
    <name evidence="12" type="ORF">S01H1_72381</name>
</gene>
<comment type="caution">
    <text evidence="12">The sequence shown here is derived from an EMBL/GenBank/DDBJ whole genome shotgun (WGS) entry which is preliminary data.</text>
</comment>
<organism evidence="12">
    <name type="scientific">marine sediment metagenome</name>
    <dbReference type="NCBI Taxonomy" id="412755"/>
    <lineage>
        <taxon>unclassified sequences</taxon>
        <taxon>metagenomes</taxon>
        <taxon>ecological metagenomes</taxon>
    </lineage>
</organism>
<dbReference type="AlphaFoldDB" id="X0XDF5"/>
<evidence type="ECO:0000256" key="11">
    <source>
        <dbReference type="ARBA" id="ARBA00023204"/>
    </source>
</evidence>
<dbReference type="GO" id="GO:0006310">
    <property type="term" value="P:DNA recombination"/>
    <property type="evidence" value="ECO:0007669"/>
    <property type="project" value="UniProtKB-KW"/>
</dbReference>
<dbReference type="PANTHER" id="PTHR30194">
    <property type="entry name" value="CROSSOVER JUNCTION ENDODEOXYRIBONUCLEASE RUVC"/>
    <property type="match status" value="1"/>
</dbReference>
<sequence>MRVLGIDPGTAITGYGVVEGEGSDLRALSHGVITTPADWALPQRLQEIYTQLRRLASQWQPE</sequence>
<dbReference type="InterPro" id="IPR012337">
    <property type="entry name" value="RNaseH-like_sf"/>
</dbReference>
<keyword evidence="4" id="KW-0479">Metal-binding</keyword>
<dbReference type="Gene3D" id="3.30.420.10">
    <property type="entry name" value="Ribonuclease H-like superfamily/Ribonuclease H"/>
    <property type="match status" value="1"/>
</dbReference>
<feature type="non-terminal residue" evidence="12">
    <location>
        <position position="62"/>
    </location>
</feature>
<evidence type="ECO:0000256" key="3">
    <source>
        <dbReference type="ARBA" id="ARBA00022722"/>
    </source>
</evidence>
<protein>
    <submittedName>
        <fullName evidence="12">Uncharacterized protein</fullName>
    </submittedName>
</protein>
<evidence type="ECO:0000256" key="4">
    <source>
        <dbReference type="ARBA" id="ARBA00022723"/>
    </source>
</evidence>
<dbReference type="SUPFAM" id="SSF53098">
    <property type="entry name" value="Ribonuclease H-like"/>
    <property type="match status" value="1"/>
</dbReference>
<dbReference type="GO" id="GO:0004520">
    <property type="term" value="F:DNA endonuclease activity"/>
    <property type="evidence" value="ECO:0007669"/>
    <property type="project" value="InterPro"/>
</dbReference>
<dbReference type="Pfam" id="PF02075">
    <property type="entry name" value="RuvC"/>
    <property type="match status" value="1"/>
</dbReference>
<evidence type="ECO:0000256" key="7">
    <source>
        <dbReference type="ARBA" id="ARBA00022801"/>
    </source>
</evidence>
<keyword evidence="11" id="KW-0234">DNA repair</keyword>
<dbReference type="GO" id="GO:0016787">
    <property type="term" value="F:hydrolase activity"/>
    <property type="evidence" value="ECO:0007669"/>
    <property type="project" value="UniProtKB-KW"/>
</dbReference>
<dbReference type="InterPro" id="IPR002176">
    <property type="entry name" value="X-over_junc_endoDNase_RuvC"/>
</dbReference>
<evidence type="ECO:0000256" key="8">
    <source>
        <dbReference type="ARBA" id="ARBA00022842"/>
    </source>
</evidence>
<dbReference type="EMBL" id="BARS01048265">
    <property type="protein sequence ID" value="GAG34698.1"/>
    <property type="molecule type" value="Genomic_DNA"/>
</dbReference>
<proteinExistence type="inferred from homology"/>
<evidence type="ECO:0000256" key="2">
    <source>
        <dbReference type="ARBA" id="ARBA00022490"/>
    </source>
</evidence>
<keyword evidence="6" id="KW-0227">DNA damage</keyword>
<dbReference type="PANTHER" id="PTHR30194:SF3">
    <property type="entry name" value="CROSSOVER JUNCTION ENDODEOXYRIBONUCLEASE RUVC"/>
    <property type="match status" value="1"/>
</dbReference>
<dbReference type="GO" id="GO:0006281">
    <property type="term" value="P:DNA repair"/>
    <property type="evidence" value="ECO:0007669"/>
    <property type="project" value="UniProtKB-KW"/>
</dbReference>
<keyword evidence="10" id="KW-0233">DNA recombination</keyword>
<keyword evidence="7" id="KW-0378">Hydrolase</keyword>
<name>X0XDF5_9ZZZZ</name>
<evidence type="ECO:0000256" key="9">
    <source>
        <dbReference type="ARBA" id="ARBA00023125"/>
    </source>
</evidence>
<dbReference type="GO" id="GO:0046872">
    <property type="term" value="F:metal ion binding"/>
    <property type="evidence" value="ECO:0007669"/>
    <property type="project" value="UniProtKB-KW"/>
</dbReference>
<evidence type="ECO:0000256" key="10">
    <source>
        <dbReference type="ARBA" id="ARBA00023172"/>
    </source>
</evidence>
<evidence type="ECO:0000313" key="12">
    <source>
        <dbReference type="EMBL" id="GAG34698.1"/>
    </source>
</evidence>
<keyword evidence="8" id="KW-0460">Magnesium</keyword>
<keyword evidence="2" id="KW-0963">Cytoplasm</keyword>